<dbReference type="InterPro" id="IPR034391">
    <property type="entry name" value="AdoMet-like_SPASM_containing"/>
</dbReference>
<dbReference type="SUPFAM" id="SSF102114">
    <property type="entry name" value="Radical SAM enzymes"/>
    <property type="match status" value="1"/>
</dbReference>
<keyword evidence="3" id="KW-0949">S-adenosyl-L-methionine</keyword>
<dbReference type="SFLD" id="SFLDG01067">
    <property type="entry name" value="SPASM/twitch_domain_containing"/>
    <property type="match status" value="1"/>
</dbReference>
<evidence type="ECO:0000256" key="3">
    <source>
        <dbReference type="ARBA" id="ARBA00022691"/>
    </source>
</evidence>
<dbReference type="Gene3D" id="3.20.20.70">
    <property type="entry name" value="Aldolase class I"/>
    <property type="match status" value="1"/>
</dbReference>
<keyword evidence="2" id="KW-0004">4Fe-4S</keyword>
<keyword evidence="6" id="KW-0411">Iron-sulfur</keyword>
<dbReference type="GO" id="GO:0046872">
    <property type="term" value="F:metal ion binding"/>
    <property type="evidence" value="ECO:0007669"/>
    <property type="project" value="UniProtKB-KW"/>
</dbReference>
<evidence type="ECO:0000256" key="2">
    <source>
        <dbReference type="ARBA" id="ARBA00022485"/>
    </source>
</evidence>
<dbReference type="InterPro" id="IPR007197">
    <property type="entry name" value="rSAM"/>
</dbReference>
<accession>A0A367ZQS5</accession>
<name>A0A367ZQS5_9BACT</name>
<dbReference type="CDD" id="cd01335">
    <property type="entry name" value="Radical_SAM"/>
    <property type="match status" value="1"/>
</dbReference>
<dbReference type="PANTHER" id="PTHR11228">
    <property type="entry name" value="RADICAL SAM DOMAIN PROTEIN"/>
    <property type="match status" value="1"/>
</dbReference>
<dbReference type="AlphaFoldDB" id="A0A367ZQS5"/>
<dbReference type="GO" id="GO:0051536">
    <property type="term" value="F:iron-sulfur cluster binding"/>
    <property type="evidence" value="ECO:0007669"/>
    <property type="project" value="UniProtKB-KW"/>
</dbReference>
<evidence type="ECO:0000256" key="1">
    <source>
        <dbReference type="ARBA" id="ARBA00001966"/>
    </source>
</evidence>
<dbReference type="CDD" id="cd21109">
    <property type="entry name" value="SPASM"/>
    <property type="match status" value="1"/>
</dbReference>
<dbReference type="Proteomes" id="UP000252355">
    <property type="component" value="Unassembled WGS sequence"/>
</dbReference>
<comment type="caution">
    <text evidence="8">The sequence shown here is derived from an EMBL/GenBank/DDBJ whole genome shotgun (WGS) entry which is preliminary data.</text>
</comment>
<evidence type="ECO:0000313" key="9">
    <source>
        <dbReference type="Proteomes" id="UP000252355"/>
    </source>
</evidence>
<dbReference type="InterPro" id="IPR050377">
    <property type="entry name" value="Radical_SAM_PqqE_MftC-like"/>
</dbReference>
<organism evidence="8 9">
    <name type="scientific">Candidatus Ozemobacter sibiricus</name>
    <dbReference type="NCBI Taxonomy" id="2268124"/>
    <lineage>
        <taxon>Bacteria</taxon>
        <taxon>Candidatus Ozemobacteria</taxon>
        <taxon>Candidatus Ozemobacterales</taxon>
        <taxon>Candidatus Ozemobacteraceae</taxon>
        <taxon>Candidatus Ozemobacter</taxon>
    </lineage>
</organism>
<evidence type="ECO:0000256" key="5">
    <source>
        <dbReference type="ARBA" id="ARBA00023004"/>
    </source>
</evidence>
<keyword evidence="4" id="KW-0479">Metal-binding</keyword>
<dbReference type="SFLD" id="SFLDG01387">
    <property type="entry name" value="BtrN-like_SPASM_domain_contain"/>
    <property type="match status" value="1"/>
</dbReference>
<proteinExistence type="predicted"/>
<dbReference type="InterPro" id="IPR023885">
    <property type="entry name" value="4Fe4S-binding_SPASM_dom"/>
</dbReference>
<reference evidence="8 9" key="1">
    <citation type="submission" date="2018-05" db="EMBL/GenBank/DDBJ databases">
        <title>A metagenomic window into the 2 km-deep terrestrial subsurface aquifer revealed taxonomically and functionally diverse microbial community comprising novel uncultured bacterial lineages.</title>
        <authorList>
            <person name="Kadnikov V.V."/>
            <person name="Mardanov A.V."/>
            <person name="Beletsky A.V."/>
            <person name="Banks D."/>
            <person name="Pimenov N.V."/>
            <person name="Frank Y.A."/>
            <person name="Karnachuk O.V."/>
            <person name="Ravin N.V."/>
        </authorList>
    </citation>
    <scope>NUCLEOTIDE SEQUENCE [LARGE SCALE GENOMIC DNA]</scope>
    <source>
        <strain evidence="8">BY5</strain>
    </source>
</reference>
<keyword evidence="5" id="KW-0408">Iron</keyword>
<evidence type="ECO:0000256" key="6">
    <source>
        <dbReference type="ARBA" id="ARBA00023014"/>
    </source>
</evidence>
<evidence type="ECO:0000313" key="8">
    <source>
        <dbReference type="EMBL" id="RCK80504.1"/>
    </source>
</evidence>
<sequence>MDLDRFKRWIGLRTLYLKWVLPLRFPLILNIEPTNRCNLACRMCPRAGSHRRVTDLDWGLFERLVAELAREGPILKVFLQKDGEPLLHPRLAEMVARLREANAARRISIITNGTLLTEEQFVRLAEAGLHDLIVSIDAVDPANYLHLKGADAYERVTANVRRAAELKRRHGWRFPEIKARLVARRGRQAEVDTFRRLWTGVADFIDITPYHTWLGAVQDERAYGGAPRYPCALLWYTGVINADGRVSPCCIDYDQKGDLGPIGEGGFAAIWNGPALRRLRRLHLEGAYDRTAICGPCEYWLIKENLGAWLRRKYRLPPLPAGGAASRPA</sequence>
<protein>
    <submittedName>
        <fullName evidence="8">Radical SAM domain protein</fullName>
    </submittedName>
</protein>
<dbReference type="PROSITE" id="PS51918">
    <property type="entry name" value="RADICAL_SAM"/>
    <property type="match status" value="1"/>
</dbReference>
<evidence type="ECO:0000256" key="4">
    <source>
        <dbReference type="ARBA" id="ARBA00022723"/>
    </source>
</evidence>
<dbReference type="InterPro" id="IPR058240">
    <property type="entry name" value="rSAM_sf"/>
</dbReference>
<dbReference type="SFLD" id="SFLDS00029">
    <property type="entry name" value="Radical_SAM"/>
    <property type="match status" value="1"/>
</dbReference>
<dbReference type="InterPro" id="IPR013785">
    <property type="entry name" value="Aldolase_TIM"/>
</dbReference>
<dbReference type="Pfam" id="PF13186">
    <property type="entry name" value="SPASM"/>
    <property type="match status" value="1"/>
</dbReference>
<comment type="cofactor">
    <cofactor evidence="1">
        <name>[4Fe-4S] cluster</name>
        <dbReference type="ChEBI" id="CHEBI:49883"/>
    </cofactor>
</comment>
<feature type="domain" description="Radical SAM core" evidence="7">
    <location>
        <begin position="23"/>
        <end position="249"/>
    </location>
</feature>
<evidence type="ECO:0000259" key="7">
    <source>
        <dbReference type="PROSITE" id="PS51918"/>
    </source>
</evidence>
<dbReference type="GO" id="GO:0003824">
    <property type="term" value="F:catalytic activity"/>
    <property type="evidence" value="ECO:0007669"/>
    <property type="project" value="InterPro"/>
</dbReference>
<dbReference type="PANTHER" id="PTHR11228:SF7">
    <property type="entry name" value="PQQA PEPTIDE CYCLASE"/>
    <property type="match status" value="1"/>
</dbReference>
<gene>
    <name evidence="8" type="ORF">OZSIB_3250</name>
</gene>
<dbReference type="Pfam" id="PF04055">
    <property type="entry name" value="Radical_SAM"/>
    <property type="match status" value="1"/>
</dbReference>
<dbReference type="EMBL" id="QOQW01000006">
    <property type="protein sequence ID" value="RCK80504.1"/>
    <property type="molecule type" value="Genomic_DNA"/>
</dbReference>